<dbReference type="AlphaFoldDB" id="A0A9D3YHB2"/>
<comment type="caution">
    <text evidence="1">The sequence shown here is derived from an EMBL/GenBank/DDBJ whole genome shotgun (WGS) entry which is preliminary data.</text>
</comment>
<proteinExistence type="predicted"/>
<organism evidence="1 2">
    <name type="scientific">Dreissena polymorpha</name>
    <name type="common">Zebra mussel</name>
    <name type="synonym">Mytilus polymorpha</name>
    <dbReference type="NCBI Taxonomy" id="45954"/>
    <lineage>
        <taxon>Eukaryota</taxon>
        <taxon>Metazoa</taxon>
        <taxon>Spiralia</taxon>
        <taxon>Lophotrochozoa</taxon>
        <taxon>Mollusca</taxon>
        <taxon>Bivalvia</taxon>
        <taxon>Autobranchia</taxon>
        <taxon>Heteroconchia</taxon>
        <taxon>Euheterodonta</taxon>
        <taxon>Imparidentia</taxon>
        <taxon>Neoheterodontei</taxon>
        <taxon>Myida</taxon>
        <taxon>Dreissenoidea</taxon>
        <taxon>Dreissenidae</taxon>
        <taxon>Dreissena</taxon>
    </lineage>
</organism>
<dbReference type="Proteomes" id="UP000828390">
    <property type="component" value="Unassembled WGS sequence"/>
</dbReference>
<reference evidence="1" key="1">
    <citation type="journal article" date="2019" name="bioRxiv">
        <title>The Genome of the Zebra Mussel, Dreissena polymorpha: A Resource for Invasive Species Research.</title>
        <authorList>
            <person name="McCartney M.A."/>
            <person name="Auch B."/>
            <person name="Kono T."/>
            <person name="Mallez S."/>
            <person name="Zhang Y."/>
            <person name="Obille A."/>
            <person name="Becker A."/>
            <person name="Abrahante J.E."/>
            <person name="Garbe J."/>
            <person name="Badalamenti J.P."/>
            <person name="Herman A."/>
            <person name="Mangelson H."/>
            <person name="Liachko I."/>
            <person name="Sullivan S."/>
            <person name="Sone E.D."/>
            <person name="Koren S."/>
            <person name="Silverstein K.A.T."/>
            <person name="Beckman K.B."/>
            <person name="Gohl D.M."/>
        </authorList>
    </citation>
    <scope>NUCLEOTIDE SEQUENCE</scope>
    <source>
        <strain evidence="1">Duluth1</strain>
        <tissue evidence="1">Whole animal</tissue>
    </source>
</reference>
<keyword evidence="2" id="KW-1185">Reference proteome</keyword>
<protein>
    <submittedName>
        <fullName evidence="1">Uncharacterized protein</fullName>
    </submittedName>
</protein>
<name>A0A9D3YHB2_DREPO</name>
<evidence type="ECO:0000313" key="2">
    <source>
        <dbReference type="Proteomes" id="UP000828390"/>
    </source>
</evidence>
<accession>A0A9D3YHB2</accession>
<reference evidence="1" key="2">
    <citation type="submission" date="2020-11" db="EMBL/GenBank/DDBJ databases">
        <authorList>
            <person name="McCartney M.A."/>
            <person name="Auch B."/>
            <person name="Kono T."/>
            <person name="Mallez S."/>
            <person name="Becker A."/>
            <person name="Gohl D.M."/>
            <person name="Silverstein K.A.T."/>
            <person name="Koren S."/>
            <person name="Bechman K.B."/>
            <person name="Herman A."/>
            <person name="Abrahante J.E."/>
            <person name="Garbe J."/>
        </authorList>
    </citation>
    <scope>NUCLEOTIDE SEQUENCE</scope>
    <source>
        <strain evidence="1">Duluth1</strain>
        <tissue evidence="1">Whole animal</tissue>
    </source>
</reference>
<gene>
    <name evidence="1" type="ORF">DPMN_075596</name>
</gene>
<evidence type="ECO:0000313" key="1">
    <source>
        <dbReference type="EMBL" id="KAH3700619.1"/>
    </source>
</evidence>
<sequence length="91" mass="9994">MLVPVSVSNAIDMHGSAFVDDLNGENIKCLKGVIDPNFEETVIGLLNETDETIQIENGQVIGQCHPVFEEVKQTKVDRCKSCAETTSKEKD</sequence>
<dbReference type="EMBL" id="JAIWYP010000015">
    <property type="protein sequence ID" value="KAH3700619.1"/>
    <property type="molecule type" value="Genomic_DNA"/>
</dbReference>